<dbReference type="InterPro" id="IPR013595">
    <property type="entry name" value="Pept_S33_TAP-like_C"/>
</dbReference>
<comment type="similarity">
    <text evidence="1">Belongs to the peptidase S33 family.</text>
</comment>
<gene>
    <name evidence="6" type="ORF">FB567DRAFT_623642</name>
</gene>
<dbReference type="Proteomes" id="UP000813461">
    <property type="component" value="Unassembled WGS sequence"/>
</dbReference>
<evidence type="ECO:0000313" key="6">
    <source>
        <dbReference type="EMBL" id="KAH7095369.1"/>
    </source>
</evidence>
<feature type="chain" id="PRO_5035453862" evidence="3">
    <location>
        <begin position="20"/>
        <end position="520"/>
    </location>
</feature>
<reference evidence="6" key="1">
    <citation type="journal article" date="2021" name="Nat. Commun.">
        <title>Genetic determinants of endophytism in the Arabidopsis root mycobiome.</title>
        <authorList>
            <person name="Mesny F."/>
            <person name="Miyauchi S."/>
            <person name="Thiergart T."/>
            <person name="Pickel B."/>
            <person name="Atanasova L."/>
            <person name="Karlsson M."/>
            <person name="Huettel B."/>
            <person name="Barry K.W."/>
            <person name="Haridas S."/>
            <person name="Chen C."/>
            <person name="Bauer D."/>
            <person name="Andreopoulos W."/>
            <person name="Pangilinan J."/>
            <person name="LaButti K."/>
            <person name="Riley R."/>
            <person name="Lipzen A."/>
            <person name="Clum A."/>
            <person name="Drula E."/>
            <person name="Henrissat B."/>
            <person name="Kohler A."/>
            <person name="Grigoriev I.V."/>
            <person name="Martin F.M."/>
            <person name="Hacquard S."/>
        </authorList>
    </citation>
    <scope>NUCLEOTIDE SEQUENCE</scope>
    <source>
        <strain evidence="6">MPI-SDFR-AT-0120</strain>
    </source>
</reference>
<protein>
    <submittedName>
        <fullName evidence="6">Proteinase</fullName>
    </submittedName>
</protein>
<comment type="caution">
    <text evidence="6">The sequence shown here is derived from an EMBL/GenBank/DDBJ whole genome shotgun (WGS) entry which is preliminary data.</text>
</comment>
<feature type="domain" description="AB hydrolase-1" evidence="4">
    <location>
        <begin position="84"/>
        <end position="243"/>
    </location>
</feature>
<accession>A0A8K0RFW4</accession>
<feature type="signal peptide" evidence="3">
    <location>
        <begin position="1"/>
        <end position="19"/>
    </location>
</feature>
<dbReference type="InterPro" id="IPR029058">
    <property type="entry name" value="AB_hydrolase_fold"/>
</dbReference>
<dbReference type="SUPFAM" id="SSF53474">
    <property type="entry name" value="alpha/beta-Hydrolases"/>
    <property type="match status" value="1"/>
</dbReference>
<feature type="domain" description="Peptidase S33 tripeptidyl aminopeptidase-like C-terminal" evidence="5">
    <location>
        <begin position="396"/>
        <end position="498"/>
    </location>
</feature>
<keyword evidence="2" id="KW-0378">Hydrolase</keyword>
<dbReference type="OrthoDB" id="425534at2759"/>
<evidence type="ECO:0000259" key="4">
    <source>
        <dbReference type="Pfam" id="PF00561"/>
    </source>
</evidence>
<dbReference type="Pfam" id="PF00561">
    <property type="entry name" value="Abhydrolase_1"/>
    <property type="match status" value="1"/>
</dbReference>
<dbReference type="InterPro" id="IPR051601">
    <property type="entry name" value="Serine_prot/Carboxylest_S33"/>
</dbReference>
<evidence type="ECO:0000256" key="3">
    <source>
        <dbReference type="SAM" id="SignalP"/>
    </source>
</evidence>
<dbReference type="PANTHER" id="PTHR43248:SF25">
    <property type="entry name" value="AB HYDROLASE-1 DOMAIN-CONTAINING PROTEIN-RELATED"/>
    <property type="match status" value="1"/>
</dbReference>
<evidence type="ECO:0000313" key="7">
    <source>
        <dbReference type="Proteomes" id="UP000813461"/>
    </source>
</evidence>
<name>A0A8K0RFW4_9PLEO</name>
<dbReference type="AlphaFoldDB" id="A0A8K0RFW4"/>
<evidence type="ECO:0000259" key="5">
    <source>
        <dbReference type="Pfam" id="PF08386"/>
    </source>
</evidence>
<evidence type="ECO:0000256" key="2">
    <source>
        <dbReference type="ARBA" id="ARBA00022801"/>
    </source>
</evidence>
<dbReference type="InterPro" id="IPR000073">
    <property type="entry name" value="AB_hydrolase_1"/>
</dbReference>
<sequence>MRSSSLWNVFLLELPFALAYPHQNQKSQNISSISWSNCTFPLATPGACGTLKVPLDYTHSSSKETLDLQFVRADAVKKPSRGSILINQGGPGLDGQQFTATFGAALQVMFGGYYDIIGFDPRGTGKTLPLNCSPNPSERFRFSLLAPATTNSSNTALGASWAYSDLLAQACYENGRDVGDLMGTAFVARDMIQIVDALDEDGMLRYWGQSYGTYLGATVAAMFPERIDKLVIDGVIDPVEEYDPAPAGDLALNKYLEACIATKNQTLCPLYRPNATAESLTNQIRDLVEEVKFEPIVMGSNTTTDLVTYVDIKGAINNPLRLMIAYATPLAGWLNAILTRDTTTYRLLRPRVVADPATLDSTLDAVQNIRCTDTTWRTDNIEEARDLVHRVSNSSSLYGDVYASSFLACSKWRMQAKGRYEGDFKTKTKNPILIIGSPYDLRTPLISAQKVNKLFDGSVLLQHNGYGHCVMYSPGQCAINAVQTYFTNGTLPNPGTTCEQDYGIFSGKTIWDSFGVAPPS</sequence>
<organism evidence="6 7">
    <name type="scientific">Paraphoma chrysanthemicola</name>
    <dbReference type="NCBI Taxonomy" id="798071"/>
    <lineage>
        <taxon>Eukaryota</taxon>
        <taxon>Fungi</taxon>
        <taxon>Dikarya</taxon>
        <taxon>Ascomycota</taxon>
        <taxon>Pezizomycotina</taxon>
        <taxon>Dothideomycetes</taxon>
        <taxon>Pleosporomycetidae</taxon>
        <taxon>Pleosporales</taxon>
        <taxon>Pleosporineae</taxon>
        <taxon>Phaeosphaeriaceae</taxon>
        <taxon>Paraphoma</taxon>
    </lineage>
</organism>
<proteinExistence type="inferred from homology"/>
<keyword evidence="3" id="KW-0732">Signal</keyword>
<keyword evidence="7" id="KW-1185">Reference proteome</keyword>
<dbReference type="PANTHER" id="PTHR43248">
    <property type="entry name" value="2-SUCCINYL-6-HYDROXY-2,4-CYCLOHEXADIENE-1-CARBOXYLATE SYNTHASE"/>
    <property type="match status" value="1"/>
</dbReference>
<dbReference type="Gene3D" id="3.40.50.1820">
    <property type="entry name" value="alpha/beta hydrolase"/>
    <property type="match status" value="1"/>
</dbReference>
<evidence type="ECO:0000256" key="1">
    <source>
        <dbReference type="ARBA" id="ARBA00010088"/>
    </source>
</evidence>
<dbReference type="Pfam" id="PF08386">
    <property type="entry name" value="Abhydrolase_4"/>
    <property type="match status" value="1"/>
</dbReference>
<dbReference type="GO" id="GO:0016787">
    <property type="term" value="F:hydrolase activity"/>
    <property type="evidence" value="ECO:0007669"/>
    <property type="project" value="UniProtKB-KW"/>
</dbReference>
<dbReference type="EMBL" id="JAGMVJ010000001">
    <property type="protein sequence ID" value="KAH7095369.1"/>
    <property type="molecule type" value="Genomic_DNA"/>
</dbReference>